<accession>A0A0J7KJB3</accession>
<name>A0A0J7KJB3_LASNI</name>
<feature type="region of interest" description="Disordered" evidence="1">
    <location>
        <begin position="1"/>
        <end position="26"/>
    </location>
</feature>
<keyword evidence="3" id="KW-1185">Reference proteome</keyword>
<reference evidence="2 3" key="1">
    <citation type="submission" date="2015-04" db="EMBL/GenBank/DDBJ databases">
        <title>Lasius niger genome sequencing.</title>
        <authorList>
            <person name="Konorov E.A."/>
            <person name="Nikitin M.A."/>
            <person name="Kirill M.V."/>
            <person name="Chang P."/>
        </authorList>
    </citation>
    <scope>NUCLEOTIDE SEQUENCE [LARGE SCALE GENOMIC DNA]</scope>
    <source>
        <tissue evidence="2">Whole</tissue>
    </source>
</reference>
<sequence length="75" mass="7958">MFIPIVPKAGTDDDDGGVGGNNNDVDGIAMVDVVRDRGGGNGGGWIEGREMSRSMGQRGAKRTKGRHMNERSIDI</sequence>
<dbReference type="PaxDb" id="67767-A0A0J7KJB3"/>
<feature type="region of interest" description="Disordered" evidence="1">
    <location>
        <begin position="39"/>
        <end position="75"/>
    </location>
</feature>
<dbReference type="AlphaFoldDB" id="A0A0J7KJB3"/>
<evidence type="ECO:0000313" key="3">
    <source>
        <dbReference type="Proteomes" id="UP000036403"/>
    </source>
</evidence>
<protein>
    <submittedName>
        <fullName evidence="2">Uncharacterized protein</fullName>
    </submittedName>
</protein>
<dbReference type="EMBL" id="LBMM01006787">
    <property type="protein sequence ID" value="KMQ90334.1"/>
    <property type="molecule type" value="Genomic_DNA"/>
</dbReference>
<organism evidence="2 3">
    <name type="scientific">Lasius niger</name>
    <name type="common">Black garden ant</name>
    <dbReference type="NCBI Taxonomy" id="67767"/>
    <lineage>
        <taxon>Eukaryota</taxon>
        <taxon>Metazoa</taxon>
        <taxon>Ecdysozoa</taxon>
        <taxon>Arthropoda</taxon>
        <taxon>Hexapoda</taxon>
        <taxon>Insecta</taxon>
        <taxon>Pterygota</taxon>
        <taxon>Neoptera</taxon>
        <taxon>Endopterygota</taxon>
        <taxon>Hymenoptera</taxon>
        <taxon>Apocrita</taxon>
        <taxon>Aculeata</taxon>
        <taxon>Formicoidea</taxon>
        <taxon>Formicidae</taxon>
        <taxon>Formicinae</taxon>
        <taxon>Lasius</taxon>
        <taxon>Lasius</taxon>
    </lineage>
</organism>
<comment type="caution">
    <text evidence="2">The sequence shown here is derived from an EMBL/GenBank/DDBJ whole genome shotgun (WGS) entry which is preliminary data.</text>
</comment>
<proteinExistence type="predicted"/>
<evidence type="ECO:0000313" key="2">
    <source>
        <dbReference type="EMBL" id="KMQ90334.1"/>
    </source>
</evidence>
<gene>
    <name evidence="2" type="ORF">RF55_9923</name>
</gene>
<evidence type="ECO:0000256" key="1">
    <source>
        <dbReference type="SAM" id="MobiDB-lite"/>
    </source>
</evidence>
<dbReference type="Proteomes" id="UP000036403">
    <property type="component" value="Unassembled WGS sequence"/>
</dbReference>